<dbReference type="InterPro" id="IPR029033">
    <property type="entry name" value="His_PPase_superfam"/>
</dbReference>
<dbReference type="KEGG" id="mrob:HH214_13580"/>
<proteinExistence type="predicted"/>
<dbReference type="SUPFAM" id="SSF53254">
    <property type="entry name" value="Phosphoglycerate mutase-like"/>
    <property type="match status" value="1"/>
</dbReference>
<evidence type="ECO:0000313" key="2">
    <source>
        <dbReference type="Proteomes" id="UP000503278"/>
    </source>
</evidence>
<accession>A0A7L5E0R8</accession>
<dbReference type="Pfam" id="PF00300">
    <property type="entry name" value="His_Phos_1"/>
    <property type="match status" value="1"/>
</dbReference>
<dbReference type="GO" id="GO:0005737">
    <property type="term" value="C:cytoplasm"/>
    <property type="evidence" value="ECO:0007669"/>
    <property type="project" value="TreeGrafter"/>
</dbReference>
<dbReference type="PANTHER" id="PTHR48100:SF59">
    <property type="entry name" value="ADENOSYLCOBALAMIN_ALPHA-RIBAZOLE PHOSPHATASE"/>
    <property type="match status" value="1"/>
</dbReference>
<name>A0A7L5E0R8_9SPHI</name>
<evidence type="ECO:0000313" key="1">
    <source>
        <dbReference type="EMBL" id="QJD96825.1"/>
    </source>
</evidence>
<gene>
    <name evidence="1" type="ORF">HH214_13580</name>
</gene>
<dbReference type="CDD" id="cd07067">
    <property type="entry name" value="HP_PGM_like"/>
    <property type="match status" value="1"/>
</dbReference>
<dbReference type="Proteomes" id="UP000503278">
    <property type="component" value="Chromosome"/>
</dbReference>
<dbReference type="PANTHER" id="PTHR48100">
    <property type="entry name" value="BROAD-SPECIFICITY PHOSPHATASE YOR283W-RELATED"/>
    <property type="match status" value="1"/>
</dbReference>
<dbReference type="EMBL" id="CP051682">
    <property type="protein sequence ID" value="QJD96825.1"/>
    <property type="molecule type" value="Genomic_DNA"/>
</dbReference>
<sequence length="200" mass="22401">MTKFVLIRHATTNSVGYRLSGRTPGISLNEEGKAQAQTLAERLTHLPLSAIYSSPLERAVETAEPIAASHQLTSTICEDFLEIDFGQWTNKTFKELESELTFKLFNSFRSYTRIPGGETMTEAQLRIINGFEKLRSQHEQETIAIVSHVDLIKAAITYYAGIPLDLFQRIEISPASVSIIELYEETARITLLNHTGDIKG</sequence>
<dbReference type="InterPro" id="IPR050275">
    <property type="entry name" value="PGM_Phosphatase"/>
</dbReference>
<protein>
    <submittedName>
        <fullName evidence="1">Histidine phosphatase family protein</fullName>
    </submittedName>
</protein>
<dbReference type="Gene3D" id="3.40.50.1240">
    <property type="entry name" value="Phosphoglycerate mutase-like"/>
    <property type="match status" value="1"/>
</dbReference>
<keyword evidence="2" id="KW-1185">Reference proteome</keyword>
<dbReference type="AlphaFoldDB" id="A0A7L5E0R8"/>
<dbReference type="SMART" id="SM00855">
    <property type="entry name" value="PGAM"/>
    <property type="match status" value="1"/>
</dbReference>
<reference evidence="1 2" key="1">
    <citation type="submission" date="2020-04" db="EMBL/GenBank/DDBJ databases">
        <title>Genome sequencing of novel species.</title>
        <authorList>
            <person name="Heo J."/>
            <person name="Kim S.-J."/>
            <person name="Kim J.-S."/>
            <person name="Hong S.-B."/>
            <person name="Kwon S.-W."/>
        </authorList>
    </citation>
    <scope>NUCLEOTIDE SEQUENCE [LARGE SCALE GENOMIC DNA]</scope>
    <source>
        <strain evidence="1 2">F39-2</strain>
    </source>
</reference>
<dbReference type="RefSeq" id="WP_169608474.1">
    <property type="nucleotide sequence ID" value="NZ_CP051682.1"/>
</dbReference>
<organism evidence="1 2">
    <name type="scientific">Mucilaginibacter robiniae</name>
    <dbReference type="NCBI Taxonomy" id="2728022"/>
    <lineage>
        <taxon>Bacteria</taxon>
        <taxon>Pseudomonadati</taxon>
        <taxon>Bacteroidota</taxon>
        <taxon>Sphingobacteriia</taxon>
        <taxon>Sphingobacteriales</taxon>
        <taxon>Sphingobacteriaceae</taxon>
        <taxon>Mucilaginibacter</taxon>
    </lineage>
</organism>
<dbReference type="InterPro" id="IPR013078">
    <property type="entry name" value="His_Pase_superF_clade-1"/>
</dbReference>
<dbReference type="GO" id="GO:0016791">
    <property type="term" value="F:phosphatase activity"/>
    <property type="evidence" value="ECO:0007669"/>
    <property type="project" value="TreeGrafter"/>
</dbReference>